<sequence>MMASMNSEPLAVYRLMPSTRNLRTLRLDDSLVDLKRRQLQGDRAPRPTAFGAEWTGDPKGRKAEFASDYPGAPILGGRLVDHLGADLEKSGPLLPVRVEGSPEDTYVLHLVDRIVDCVDARSSSRPKKATGEMRKTVFSPDALPLDLPSFRVPQFPVAVQWNGWAVARLAELLGDDLETRLVWSQDPAAEPHPSPWGF</sequence>
<comment type="caution">
    <text evidence="1">The sequence shown here is derived from an EMBL/GenBank/DDBJ whole genome shotgun (WGS) entry which is preliminary data.</text>
</comment>
<proteinExistence type="predicted"/>
<dbReference type="OrthoDB" id="4128951at2"/>
<dbReference type="EMBL" id="PJOS01000007">
    <property type="protein sequence ID" value="PKT73890.1"/>
    <property type="molecule type" value="Genomic_DNA"/>
</dbReference>
<keyword evidence="2" id="KW-1185">Reference proteome</keyword>
<evidence type="ECO:0000313" key="1">
    <source>
        <dbReference type="EMBL" id="PKT73890.1"/>
    </source>
</evidence>
<accession>A0A2I0SVG3</accession>
<reference evidence="1 2" key="1">
    <citation type="submission" date="2017-12" db="EMBL/GenBank/DDBJ databases">
        <title>Streptomyces populusis sp. nov., a novel endophytic actinobacterium isolated from stems of Populus adenopoda Maxim.</title>
        <authorList>
            <person name="Wang Z."/>
        </authorList>
    </citation>
    <scope>NUCLEOTIDE SEQUENCE [LARGE SCALE GENOMIC DNA]</scope>
    <source>
        <strain evidence="1 2">A249</strain>
    </source>
</reference>
<dbReference type="Proteomes" id="UP000236178">
    <property type="component" value="Unassembled WGS sequence"/>
</dbReference>
<organism evidence="1 2">
    <name type="scientific">Streptomyces populi</name>
    <dbReference type="NCBI Taxonomy" id="2058924"/>
    <lineage>
        <taxon>Bacteria</taxon>
        <taxon>Bacillati</taxon>
        <taxon>Actinomycetota</taxon>
        <taxon>Actinomycetes</taxon>
        <taxon>Kitasatosporales</taxon>
        <taxon>Streptomycetaceae</taxon>
        <taxon>Streptomyces</taxon>
    </lineage>
</organism>
<name>A0A2I0SVG3_9ACTN</name>
<protein>
    <submittedName>
        <fullName evidence="1">Uncharacterized protein</fullName>
    </submittedName>
</protein>
<evidence type="ECO:0000313" key="2">
    <source>
        <dbReference type="Proteomes" id="UP000236178"/>
    </source>
</evidence>
<gene>
    <name evidence="1" type="ORF">CW362_05930</name>
</gene>
<dbReference type="AlphaFoldDB" id="A0A2I0SVG3"/>